<keyword evidence="3" id="KW-0812">Transmembrane</keyword>
<dbReference type="WBParaSite" id="scaffold3849_cov278.g7234">
    <property type="protein sequence ID" value="scaffold3849_cov278.g7234"/>
    <property type="gene ID" value="scaffold3849_cov278.g7234"/>
</dbReference>
<feature type="domain" description="Splicing factor cactin central" evidence="4">
    <location>
        <begin position="197"/>
        <end position="376"/>
    </location>
</feature>
<dbReference type="GO" id="GO:0005737">
    <property type="term" value="C:cytoplasm"/>
    <property type="evidence" value="ECO:0007669"/>
    <property type="project" value="TreeGrafter"/>
</dbReference>
<keyword evidence="1" id="KW-0175">Coiled coil</keyword>
<keyword evidence="3" id="KW-1133">Transmembrane helix</keyword>
<reference evidence="6" key="1">
    <citation type="submission" date="2022-11" db="UniProtKB">
        <authorList>
            <consortium name="WormBaseParasite"/>
        </authorList>
    </citation>
    <scope>IDENTIFICATION</scope>
</reference>
<feature type="compositionally biased region" description="Basic and acidic residues" evidence="2">
    <location>
        <begin position="30"/>
        <end position="50"/>
    </location>
</feature>
<evidence type="ECO:0000313" key="6">
    <source>
        <dbReference type="WBParaSite" id="scaffold3849_cov278.g7234"/>
    </source>
</evidence>
<dbReference type="AlphaFoldDB" id="A0A915MGU9"/>
<evidence type="ECO:0000256" key="3">
    <source>
        <dbReference type="SAM" id="Phobius"/>
    </source>
</evidence>
<protein>
    <submittedName>
        <fullName evidence="6">Splicing factor Cactin</fullName>
    </submittedName>
</protein>
<dbReference type="GO" id="GO:0005681">
    <property type="term" value="C:spliceosomal complex"/>
    <property type="evidence" value="ECO:0007669"/>
    <property type="project" value="TreeGrafter"/>
</dbReference>
<feature type="compositionally biased region" description="Basic and acidic residues" evidence="2">
    <location>
        <begin position="13"/>
        <end position="23"/>
    </location>
</feature>
<dbReference type="PANTHER" id="PTHR21737:SF4">
    <property type="entry name" value="SPLICING FACTOR CACTIN"/>
    <property type="match status" value="1"/>
</dbReference>
<feature type="transmembrane region" description="Helical" evidence="3">
    <location>
        <begin position="748"/>
        <end position="769"/>
    </location>
</feature>
<dbReference type="PANTHER" id="PTHR21737">
    <property type="entry name" value="POLYGLUTAMINE BINDING PROTEIN 1/MARVEL MEMBRANE-ASSOCIATING DOMAIN CONTAINING 3"/>
    <property type="match status" value="1"/>
</dbReference>
<proteinExistence type="predicted"/>
<feature type="coiled-coil region" evidence="1">
    <location>
        <begin position="162"/>
        <end position="195"/>
    </location>
</feature>
<feature type="transmembrane region" description="Helical" evidence="3">
    <location>
        <begin position="803"/>
        <end position="827"/>
    </location>
</feature>
<evidence type="ECO:0000256" key="2">
    <source>
        <dbReference type="SAM" id="MobiDB-lite"/>
    </source>
</evidence>
<dbReference type="InterPro" id="IPR007873">
    <property type="entry name" value="Glycosyltransferase_ALG3"/>
</dbReference>
<dbReference type="SMART" id="SM01050">
    <property type="entry name" value="CactinC_cactus"/>
    <property type="match status" value="1"/>
</dbReference>
<dbReference type="Proteomes" id="UP000887561">
    <property type="component" value="Unplaced"/>
</dbReference>
<organism evidence="5 6">
    <name type="scientific">Meloidogyne javanica</name>
    <name type="common">Root-knot nematode worm</name>
    <dbReference type="NCBI Taxonomy" id="6303"/>
    <lineage>
        <taxon>Eukaryota</taxon>
        <taxon>Metazoa</taxon>
        <taxon>Ecdysozoa</taxon>
        <taxon>Nematoda</taxon>
        <taxon>Chromadorea</taxon>
        <taxon>Rhabditida</taxon>
        <taxon>Tylenchina</taxon>
        <taxon>Tylenchomorpha</taxon>
        <taxon>Tylenchoidea</taxon>
        <taxon>Meloidogynidae</taxon>
        <taxon>Meloidogyninae</taxon>
        <taxon>Meloidogyne</taxon>
        <taxon>Meloidogyne incognita group</taxon>
    </lineage>
</organism>
<keyword evidence="3" id="KW-0472">Membrane</keyword>
<feature type="transmembrane region" description="Helical" evidence="3">
    <location>
        <begin position="725"/>
        <end position="742"/>
    </location>
</feature>
<feature type="region of interest" description="Disordered" evidence="2">
    <location>
        <begin position="1"/>
        <end position="64"/>
    </location>
</feature>
<evidence type="ECO:0000313" key="5">
    <source>
        <dbReference type="Proteomes" id="UP000887561"/>
    </source>
</evidence>
<sequence>MPGYKKSKTSRRSSREKYDDRSISSRKSNRREERVKGSKTFERKRSRDKSVISTSSSDGSEFEKLLDKKRKETIQKEKEEKLRMKELETPDEKRARRIAKKLQKEERRRAEALKAFPEGIPYTDLNNPFNDTSLSETFVWKKKWETEGMSSVSKKKVEKINRETITKNLAEMEQLKKNREARDAAKEDMEMINRDQERRLCDWNRTEDAFHMKQARLRSSIRIKEGRAKPIDLLARYISYFDETTEDDFQLDNPLSYIPKNSIDDLEDLIADINVYRMIDGKKNAEFWDDIETISKSISKKLVENRRRSSDSGTVHSSVQEEVLKIFKGKSYSDLQHLQNQIKAKIKNTSKGTDVSYWEALLDQLGPYMAKQRLGENYARIQQLWLKKIREEQMNEMDTLKDEILENNLATSNQFSSKDSETVWQSNTSMEELRREMEETRFVLPFSLEDFQKLEDEVKEHHFLQIDAKGHMKQFALKCYEYGRYSPTYGSESHIMPGIEILDGIEDAEKLQEARKRKKGERIEADLSASDKRMMDIAKQGMTEDEAVFAVEEALEKQHFLWSDKYRPRKPRYFNRVHTGFDWNKYNQTHYDIDNPPPKIVQGYRFNIFYPDLLDQTQTPSFALIKCEDSDFAILRFKAGPPYEDIGFKIVNREWEISYKHGYKYTEIDWKTYMQQVGCYLKGERNYSKLVGDTGPIVYPAFHLYIYRLFYSLTDEGKNIRRAQYIFAFLYLFNLLLVFRIYFKSKRIPPFVLCLICLSSYRIHSIFVLRLFNDPIAMQWIFGCIFYSAAIGVKMNILLFAPALFFILLLSNGITDTFCLLFVCGFVQ</sequence>
<evidence type="ECO:0000259" key="4">
    <source>
        <dbReference type="Pfam" id="PF10312"/>
    </source>
</evidence>
<dbReference type="GO" id="GO:0045292">
    <property type="term" value="P:mRNA cis splicing, via spliceosome"/>
    <property type="evidence" value="ECO:0007669"/>
    <property type="project" value="TreeGrafter"/>
</dbReference>
<evidence type="ECO:0000256" key="1">
    <source>
        <dbReference type="SAM" id="Coils"/>
    </source>
</evidence>
<dbReference type="Pfam" id="PF10312">
    <property type="entry name" value="Cactin_mid"/>
    <property type="match status" value="1"/>
</dbReference>
<name>A0A915MGU9_MELJA</name>
<accession>A0A915MGU9</accession>
<dbReference type="Pfam" id="PF05208">
    <property type="entry name" value="ALG3"/>
    <property type="match status" value="1"/>
</dbReference>
<dbReference type="GO" id="GO:0000030">
    <property type="term" value="F:mannosyltransferase activity"/>
    <property type="evidence" value="ECO:0007669"/>
    <property type="project" value="InterPro"/>
</dbReference>
<dbReference type="InterPro" id="IPR018816">
    <property type="entry name" value="Cactin_central"/>
</dbReference>
<feature type="compositionally biased region" description="Basic residues" evidence="2">
    <location>
        <begin position="1"/>
        <end position="12"/>
    </location>
</feature>
<feature type="transmembrane region" description="Helical" evidence="3">
    <location>
        <begin position="776"/>
        <end position="797"/>
    </location>
</feature>
<keyword evidence="5" id="KW-1185">Reference proteome</keyword>